<dbReference type="GO" id="GO:0008061">
    <property type="term" value="F:chitin binding"/>
    <property type="evidence" value="ECO:0007669"/>
    <property type="project" value="InterPro"/>
</dbReference>
<reference evidence="4 5" key="1">
    <citation type="submission" date="2024-04" db="EMBL/GenBank/DDBJ databases">
        <authorList>
            <consortium name="Genoscope - CEA"/>
            <person name="William W."/>
        </authorList>
    </citation>
    <scope>NUCLEOTIDE SEQUENCE [LARGE SCALE GENOMIC DNA]</scope>
</reference>
<dbReference type="SMART" id="SM00494">
    <property type="entry name" value="ChtBD2"/>
    <property type="match status" value="1"/>
</dbReference>
<feature type="signal peptide" evidence="2">
    <location>
        <begin position="1"/>
        <end position="18"/>
    </location>
</feature>
<dbReference type="InterPro" id="IPR036508">
    <property type="entry name" value="Chitin-bd_dom_sf"/>
</dbReference>
<keyword evidence="5" id="KW-1185">Reference proteome</keyword>
<dbReference type="Pfam" id="PF01607">
    <property type="entry name" value="CBM_14"/>
    <property type="match status" value="1"/>
</dbReference>
<dbReference type="PROSITE" id="PS50940">
    <property type="entry name" value="CHIT_BIND_II"/>
    <property type="match status" value="1"/>
</dbReference>
<feature type="domain" description="Chitin-binding type-2" evidence="3">
    <location>
        <begin position="35"/>
        <end position="93"/>
    </location>
</feature>
<dbReference type="GO" id="GO:0005576">
    <property type="term" value="C:extracellular region"/>
    <property type="evidence" value="ECO:0007669"/>
    <property type="project" value="InterPro"/>
</dbReference>
<dbReference type="InterPro" id="IPR002557">
    <property type="entry name" value="Chitin-bd_dom"/>
</dbReference>
<protein>
    <recommendedName>
        <fullName evidence="3">Chitin-binding type-2 domain-containing protein</fullName>
    </recommendedName>
</protein>
<dbReference type="Proteomes" id="UP001497497">
    <property type="component" value="Unassembled WGS sequence"/>
</dbReference>
<evidence type="ECO:0000313" key="4">
    <source>
        <dbReference type="EMBL" id="CAL1542708.1"/>
    </source>
</evidence>
<name>A0AAV2IA34_LYMST</name>
<evidence type="ECO:0000313" key="5">
    <source>
        <dbReference type="Proteomes" id="UP001497497"/>
    </source>
</evidence>
<organism evidence="4 5">
    <name type="scientific">Lymnaea stagnalis</name>
    <name type="common">Great pond snail</name>
    <name type="synonym">Helix stagnalis</name>
    <dbReference type="NCBI Taxonomy" id="6523"/>
    <lineage>
        <taxon>Eukaryota</taxon>
        <taxon>Metazoa</taxon>
        <taxon>Spiralia</taxon>
        <taxon>Lophotrochozoa</taxon>
        <taxon>Mollusca</taxon>
        <taxon>Gastropoda</taxon>
        <taxon>Heterobranchia</taxon>
        <taxon>Euthyneura</taxon>
        <taxon>Panpulmonata</taxon>
        <taxon>Hygrophila</taxon>
        <taxon>Lymnaeoidea</taxon>
        <taxon>Lymnaeidae</taxon>
        <taxon>Lymnaea</taxon>
    </lineage>
</organism>
<sequence>MTLSLFYILCLAPLATLAFVNPAQPSLRFPPVCVKDFCSDRPDGNYRHCHPQQCVEGVYVSCSNGIAYVMTCPGWLYFHEDTNQCNYTPDCPEFWFPDTKQSVPPVQPQPAPAAQQQ</sequence>
<keyword evidence="2" id="KW-0732">Signal</keyword>
<dbReference type="SUPFAM" id="SSF57625">
    <property type="entry name" value="Invertebrate chitin-binding proteins"/>
    <property type="match status" value="1"/>
</dbReference>
<evidence type="ECO:0000256" key="1">
    <source>
        <dbReference type="SAM" id="MobiDB-lite"/>
    </source>
</evidence>
<feature type="region of interest" description="Disordered" evidence="1">
    <location>
        <begin position="98"/>
        <end position="117"/>
    </location>
</feature>
<dbReference type="Gene3D" id="2.170.140.10">
    <property type="entry name" value="Chitin binding domain"/>
    <property type="match status" value="1"/>
</dbReference>
<evidence type="ECO:0000256" key="2">
    <source>
        <dbReference type="SAM" id="SignalP"/>
    </source>
</evidence>
<accession>A0AAV2IA34</accession>
<dbReference type="AlphaFoldDB" id="A0AAV2IA34"/>
<gene>
    <name evidence="4" type="ORF">GSLYS_00016242001</name>
</gene>
<feature type="chain" id="PRO_5043516967" description="Chitin-binding type-2 domain-containing protein" evidence="2">
    <location>
        <begin position="19"/>
        <end position="117"/>
    </location>
</feature>
<dbReference type="EMBL" id="CAXITT010000503">
    <property type="protein sequence ID" value="CAL1542708.1"/>
    <property type="molecule type" value="Genomic_DNA"/>
</dbReference>
<evidence type="ECO:0000259" key="3">
    <source>
        <dbReference type="PROSITE" id="PS50940"/>
    </source>
</evidence>
<proteinExistence type="predicted"/>
<comment type="caution">
    <text evidence="4">The sequence shown here is derived from an EMBL/GenBank/DDBJ whole genome shotgun (WGS) entry which is preliminary data.</text>
</comment>